<feature type="transmembrane region" description="Helical" evidence="1">
    <location>
        <begin position="39"/>
        <end position="57"/>
    </location>
</feature>
<dbReference type="AlphaFoldDB" id="A0A382NU16"/>
<dbReference type="EMBL" id="UINC01101883">
    <property type="protein sequence ID" value="SVC63061.1"/>
    <property type="molecule type" value="Genomic_DNA"/>
</dbReference>
<keyword evidence="1" id="KW-1133">Transmembrane helix</keyword>
<reference evidence="2" key="1">
    <citation type="submission" date="2018-05" db="EMBL/GenBank/DDBJ databases">
        <authorList>
            <person name="Lanie J.A."/>
            <person name="Ng W.-L."/>
            <person name="Kazmierczak K.M."/>
            <person name="Andrzejewski T.M."/>
            <person name="Davidsen T.M."/>
            <person name="Wayne K.J."/>
            <person name="Tettelin H."/>
            <person name="Glass J.I."/>
            <person name="Rusch D."/>
            <person name="Podicherti R."/>
            <person name="Tsui H.-C.T."/>
            <person name="Winkler M.E."/>
        </authorList>
    </citation>
    <scope>NUCLEOTIDE SEQUENCE</scope>
</reference>
<evidence type="ECO:0000313" key="2">
    <source>
        <dbReference type="EMBL" id="SVC63061.1"/>
    </source>
</evidence>
<proteinExistence type="predicted"/>
<dbReference type="PANTHER" id="PTHR32024">
    <property type="entry name" value="TRK SYSTEM POTASSIUM UPTAKE PROTEIN TRKG-RELATED"/>
    <property type="match status" value="1"/>
</dbReference>
<evidence type="ECO:0000256" key="1">
    <source>
        <dbReference type="SAM" id="Phobius"/>
    </source>
</evidence>
<feature type="transmembrane region" description="Helical" evidence="1">
    <location>
        <begin position="72"/>
        <end position="92"/>
    </location>
</feature>
<feature type="non-terminal residue" evidence="2">
    <location>
        <position position="129"/>
    </location>
</feature>
<feature type="transmembrane region" description="Helical" evidence="1">
    <location>
        <begin position="6"/>
        <end position="30"/>
    </location>
</feature>
<organism evidence="2">
    <name type="scientific">marine metagenome</name>
    <dbReference type="NCBI Taxonomy" id="408172"/>
    <lineage>
        <taxon>unclassified sequences</taxon>
        <taxon>metagenomes</taxon>
        <taxon>ecological metagenomes</taxon>
    </lineage>
</organism>
<keyword evidence="1" id="KW-0472">Membrane</keyword>
<name>A0A382NU16_9ZZZZ</name>
<gene>
    <name evidence="2" type="ORF">METZ01_LOCUS315915</name>
</gene>
<keyword evidence="1" id="KW-0812">Transmembrane</keyword>
<sequence>MFRSTFLYLGIFTIFVSIFSLLNILFCYYFDSSLNIKKIYFGSLLVSLLLSAIFIFSNKKYFNEKINFFEKLFLVIIGFFYFPLLISIPYYLSIYDISFINSYFEAISGFTSTGFTILKNTKEIDEPLL</sequence>
<protein>
    <submittedName>
        <fullName evidence="2">Uncharacterized protein</fullName>
    </submittedName>
</protein>
<dbReference type="PANTHER" id="PTHR32024:SF2">
    <property type="entry name" value="TRK SYSTEM POTASSIUM UPTAKE PROTEIN TRKG-RELATED"/>
    <property type="match status" value="1"/>
</dbReference>
<accession>A0A382NU16</accession>